<feature type="region of interest" description="Disordered" evidence="2">
    <location>
        <begin position="58"/>
        <end position="90"/>
    </location>
</feature>
<dbReference type="EMBL" id="JACGWN010000009">
    <property type="protein sequence ID" value="KAL0433423.1"/>
    <property type="molecule type" value="Genomic_DNA"/>
</dbReference>
<name>A0AAW2VVV8_9LAMI</name>
<organism evidence="3">
    <name type="scientific">Sesamum latifolium</name>
    <dbReference type="NCBI Taxonomy" id="2727402"/>
    <lineage>
        <taxon>Eukaryota</taxon>
        <taxon>Viridiplantae</taxon>
        <taxon>Streptophyta</taxon>
        <taxon>Embryophyta</taxon>
        <taxon>Tracheophyta</taxon>
        <taxon>Spermatophyta</taxon>
        <taxon>Magnoliopsida</taxon>
        <taxon>eudicotyledons</taxon>
        <taxon>Gunneridae</taxon>
        <taxon>Pentapetalae</taxon>
        <taxon>asterids</taxon>
        <taxon>lamiids</taxon>
        <taxon>Lamiales</taxon>
        <taxon>Pedaliaceae</taxon>
        <taxon>Sesamum</taxon>
    </lineage>
</organism>
<comment type="caution">
    <text evidence="3">The sequence shown here is derived from an EMBL/GenBank/DDBJ whole genome shotgun (WGS) entry which is preliminary data.</text>
</comment>
<evidence type="ECO:0000256" key="1">
    <source>
        <dbReference type="SAM" id="Coils"/>
    </source>
</evidence>
<reference evidence="3" key="1">
    <citation type="submission" date="2020-06" db="EMBL/GenBank/DDBJ databases">
        <authorList>
            <person name="Li T."/>
            <person name="Hu X."/>
            <person name="Zhang T."/>
            <person name="Song X."/>
            <person name="Zhang H."/>
            <person name="Dai N."/>
            <person name="Sheng W."/>
            <person name="Hou X."/>
            <person name="Wei L."/>
        </authorList>
    </citation>
    <scope>NUCLEOTIDE SEQUENCE</scope>
    <source>
        <strain evidence="3">KEN1</strain>
        <tissue evidence="3">Leaf</tissue>
    </source>
</reference>
<evidence type="ECO:0000256" key="2">
    <source>
        <dbReference type="SAM" id="MobiDB-lite"/>
    </source>
</evidence>
<feature type="coiled-coil region" evidence="1">
    <location>
        <begin position="19"/>
        <end position="57"/>
    </location>
</feature>
<gene>
    <name evidence="3" type="ORF">Slati_2676600</name>
</gene>
<dbReference type="AlphaFoldDB" id="A0AAW2VVV8"/>
<sequence length="90" mass="10381">MGRTKGIRDAKNSVLRWDIEGLNTEHEVEVEQLQQENQQLRDQANDLRDYIDQLAEMIPDGPEEDPEEDPIEYQVDNGEINEDSVIDGEV</sequence>
<feature type="compositionally biased region" description="Acidic residues" evidence="2">
    <location>
        <begin position="79"/>
        <end position="90"/>
    </location>
</feature>
<protein>
    <submittedName>
        <fullName evidence="3">Uncharacterized protein</fullName>
    </submittedName>
</protein>
<feature type="compositionally biased region" description="Acidic residues" evidence="2">
    <location>
        <begin position="61"/>
        <end position="71"/>
    </location>
</feature>
<reference evidence="3" key="2">
    <citation type="journal article" date="2024" name="Plant">
        <title>Genomic evolution and insights into agronomic trait innovations of Sesamum species.</title>
        <authorList>
            <person name="Miao H."/>
            <person name="Wang L."/>
            <person name="Qu L."/>
            <person name="Liu H."/>
            <person name="Sun Y."/>
            <person name="Le M."/>
            <person name="Wang Q."/>
            <person name="Wei S."/>
            <person name="Zheng Y."/>
            <person name="Lin W."/>
            <person name="Duan Y."/>
            <person name="Cao H."/>
            <person name="Xiong S."/>
            <person name="Wang X."/>
            <person name="Wei L."/>
            <person name="Li C."/>
            <person name="Ma Q."/>
            <person name="Ju M."/>
            <person name="Zhao R."/>
            <person name="Li G."/>
            <person name="Mu C."/>
            <person name="Tian Q."/>
            <person name="Mei H."/>
            <person name="Zhang T."/>
            <person name="Gao T."/>
            <person name="Zhang H."/>
        </authorList>
    </citation>
    <scope>NUCLEOTIDE SEQUENCE</scope>
    <source>
        <strain evidence="3">KEN1</strain>
    </source>
</reference>
<accession>A0AAW2VVV8</accession>
<proteinExistence type="predicted"/>
<evidence type="ECO:0000313" key="3">
    <source>
        <dbReference type="EMBL" id="KAL0433423.1"/>
    </source>
</evidence>
<keyword evidence="1" id="KW-0175">Coiled coil</keyword>